<accession>A0A3B1B847</accession>
<reference evidence="1" key="1">
    <citation type="submission" date="2018-06" db="EMBL/GenBank/DDBJ databases">
        <authorList>
            <person name="Zhirakovskaya E."/>
        </authorList>
    </citation>
    <scope>NUCLEOTIDE SEQUENCE</scope>
</reference>
<organism evidence="1">
    <name type="scientific">hydrothermal vent metagenome</name>
    <dbReference type="NCBI Taxonomy" id="652676"/>
    <lineage>
        <taxon>unclassified sequences</taxon>
        <taxon>metagenomes</taxon>
        <taxon>ecological metagenomes</taxon>
    </lineage>
</organism>
<protein>
    <submittedName>
        <fullName evidence="1">Uncharacterized protein</fullName>
    </submittedName>
</protein>
<evidence type="ECO:0000313" key="1">
    <source>
        <dbReference type="EMBL" id="VAX10431.1"/>
    </source>
</evidence>
<proteinExistence type="predicted"/>
<gene>
    <name evidence="1" type="ORF">MNBD_GAMMA26-194</name>
</gene>
<dbReference type="EMBL" id="UOFX01000071">
    <property type="protein sequence ID" value="VAX10431.1"/>
    <property type="molecule type" value="Genomic_DNA"/>
</dbReference>
<sequence>MICPILLEGEDQPLKGGYVRVRMLLLSVQILTLFPTENASRKYNVIKGADNSCQGTGRCKNRIIRISPVYFELITL</sequence>
<name>A0A3B1B847_9ZZZZ</name>
<dbReference type="AlphaFoldDB" id="A0A3B1B847"/>